<dbReference type="Proteomes" id="UP000003053">
    <property type="component" value="Unassembled WGS sequence"/>
</dbReference>
<protein>
    <recommendedName>
        <fullName evidence="1">Alpha-L-rhamnosidase C-terminal domain-containing protein</fullName>
    </recommendedName>
</protein>
<organism evidence="2 3">
    <name type="scientific">Polaribacter irgensii 23-P</name>
    <dbReference type="NCBI Taxonomy" id="313594"/>
    <lineage>
        <taxon>Bacteria</taxon>
        <taxon>Pseudomonadati</taxon>
        <taxon>Bacteroidota</taxon>
        <taxon>Flavobacteriia</taxon>
        <taxon>Flavobacteriales</taxon>
        <taxon>Flavobacteriaceae</taxon>
    </lineage>
</organism>
<evidence type="ECO:0000259" key="1">
    <source>
        <dbReference type="Pfam" id="PF17390"/>
    </source>
</evidence>
<dbReference type="Pfam" id="PF17390">
    <property type="entry name" value="Bac_rhamnosid_C"/>
    <property type="match status" value="1"/>
</dbReference>
<dbReference type="HOGENOM" id="CLU_2718875_0_0_10"/>
<comment type="caution">
    <text evidence="2">The sequence shown here is derived from an EMBL/GenBank/DDBJ whole genome shotgun (WGS) entry which is preliminary data.</text>
</comment>
<evidence type="ECO:0000313" key="3">
    <source>
        <dbReference type="Proteomes" id="UP000003053"/>
    </source>
</evidence>
<sequence>MYPLEPAWKKFRVKPDLGGLEFAETSNETIAGKVAVKITKIKSGMDIELSVPGGSEAVLYIPIKQNIVTMNG</sequence>
<gene>
    <name evidence="2" type="ORF">PI23P_02277</name>
</gene>
<keyword evidence="3" id="KW-1185">Reference proteome</keyword>
<reference evidence="2 3" key="1">
    <citation type="submission" date="2006-02" db="EMBL/GenBank/DDBJ databases">
        <authorList>
            <person name="Murray A."/>
            <person name="Staley J."/>
            <person name="Ferriera S."/>
            <person name="Johnson J."/>
            <person name="Kravitz S."/>
            <person name="Halpern A."/>
            <person name="Remington K."/>
            <person name="Beeson K."/>
            <person name="Tran B."/>
            <person name="Rogers Y.-H."/>
            <person name="Friedman R."/>
            <person name="Venter J.C."/>
        </authorList>
    </citation>
    <scope>NUCLEOTIDE SEQUENCE [LARGE SCALE GENOMIC DNA]</scope>
    <source>
        <strain evidence="2 3">23-P</strain>
    </source>
</reference>
<evidence type="ECO:0000313" key="2">
    <source>
        <dbReference type="EMBL" id="EAR13283.1"/>
    </source>
</evidence>
<dbReference type="Gene3D" id="2.60.420.10">
    <property type="entry name" value="Maltose phosphorylase, domain 3"/>
    <property type="match status" value="1"/>
</dbReference>
<proteinExistence type="predicted"/>
<dbReference type="EMBL" id="AAOG01000001">
    <property type="protein sequence ID" value="EAR13283.1"/>
    <property type="molecule type" value="Genomic_DNA"/>
</dbReference>
<feature type="domain" description="Alpha-L-rhamnosidase C-terminal" evidence="1">
    <location>
        <begin position="3"/>
        <end position="65"/>
    </location>
</feature>
<dbReference type="InterPro" id="IPR035398">
    <property type="entry name" value="Bac_rhamnosid_C"/>
</dbReference>
<name>A4BWE2_9FLAO</name>
<dbReference type="RefSeq" id="WP_004569079.1">
    <property type="nucleotide sequence ID" value="NZ_CH724148.1"/>
</dbReference>
<accession>A4BWE2</accession>
<dbReference type="STRING" id="313594.PI23P_02277"/>
<dbReference type="AlphaFoldDB" id="A4BWE2"/>